<dbReference type="InterPro" id="IPR000515">
    <property type="entry name" value="MetI-like"/>
</dbReference>
<dbReference type="Proteomes" id="UP000219435">
    <property type="component" value="Unassembled WGS sequence"/>
</dbReference>
<dbReference type="Pfam" id="PF19300">
    <property type="entry name" value="BPD_transp_1_N"/>
    <property type="match status" value="1"/>
</dbReference>
<feature type="transmembrane region" description="Helical" evidence="7">
    <location>
        <begin position="283"/>
        <end position="309"/>
    </location>
</feature>
<feature type="transmembrane region" description="Helical" evidence="7">
    <location>
        <begin position="99"/>
        <end position="122"/>
    </location>
</feature>
<keyword evidence="4 7" id="KW-0812">Transmembrane</keyword>
<feature type="domain" description="ABC transmembrane type-1" evidence="8">
    <location>
        <begin position="95"/>
        <end position="302"/>
    </location>
</feature>
<comment type="similarity">
    <text evidence="7">Belongs to the binding-protein-dependent transport system permease family.</text>
</comment>
<keyword evidence="6 7" id="KW-0472">Membrane</keyword>
<dbReference type="GO" id="GO:0055085">
    <property type="term" value="P:transmembrane transport"/>
    <property type="evidence" value="ECO:0007669"/>
    <property type="project" value="InterPro"/>
</dbReference>
<evidence type="ECO:0000256" key="1">
    <source>
        <dbReference type="ARBA" id="ARBA00004651"/>
    </source>
</evidence>
<dbReference type="OrthoDB" id="4695618at2"/>
<dbReference type="AlphaFoldDB" id="A0A285V8H3"/>
<dbReference type="PROSITE" id="PS50928">
    <property type="entry name" value="ABC_TM1"/>
    <property type="match status" value="1"/>
</dbReference>
<evidence type="ECO:0000256" key="3">
    <source>
        <dbReference type="ARBA" id="ARBA00022475"/>
    </source>
</evidence>
<keyword evidence="5 7" id="KW-1133">Transmembrane helix</keyword>
<name>A0A285V8H3_9ACTN</name>
<dbReference type="GO" id="GO:0005886">
    <property type="term" value="C:plasma membrane"/>
    <property type="evidence" value="ECO:0007669"/>
    <property type="project" value="UniProtKB-SubCell"/>
</dbReference>
<accession>A0A285V8H3</accession>
<proteinExistence type="inferred from homology"/>
<evidence type="ECO:0000313" key="9">
    <source>
        <dbReference type="EMBL" id="SOC50323.1"/>
    </source>
</evidence>
<organism evidence="9 10">
    <name type="scientific">Blastococcus aggregatus</name>
    <dbReference type="NCBI Taxonomy" id="38502"/>
    <lineage>
        <taxon>Bacteria</taxon>
        <taxon>Bacillati</taxon>
        <taxon>Actinomycetota</taxon>
        <taxon>Actinomycetes</taxon>
        <taxon>Geodermatophilales</taxon>
        <taxon>Geodermatophilaceae</taxon>
        <taxon>Blastococcus</taxon>
    </lineage>
</organism>
<comment type="subcellular location">
    <subcellularLocation>
        <location evidence="1 7">Cell membrane</location>
        <topology evidence="1 7">Multi-pass membrane protein</topology>
    </subcellularLocation>
</comment>
<dbReference type="InterPro" id="IPR035906">
    <property type="entry name" value="MetI-like_sf"/>
</dbReference>
<feature type="transmembrane region" description="Helical" evidence="7">
    <location>
        <begin position="179"/>
        <end position="199"/>
    </location>
</feature>
<evidence type="ECO:0000256" key="6">
    <source>
        <dbReference type="ARBA" id="ARBA00023136"/>
    </source>
</evidence>
<keyword evidence="2 7" id="KW-0813">Transport</keyword>
<keyword evidence="3" id="KW-1003">Cell membrane</keyword>
<dbReference type="PANTHER" id="PTHR43163:SF6">
    <property type="entry name" value="DIPEPTIDE TRANSPORT SYSTEM PERMEASE PROTEIN DPPB-RELATED"/>
    <property type="match status" value="1"/>
</dbReference>
<dbReference type="PANTHER" id="PTHR43163">
    <property type="entry name" value="DIPEPTIDE TRANSPORT SYSTEM PERMEASE PROTEIN DPPB-RELATED"/>
    <property type="match status" value="1"/>
</dbReference>
<evidence type="ECO:0000256" key="5">
    <source>
        <dbReference type="ARBA" id="ARBA00022989"/>
    </source>
</evidence>
<evidence type="ECO:0000256" key="7">
    <source>
        <dbReference type="RuleBase" id="RU363032"/>
    </source>
</evidence>
<dbReference type="SUPFAM" id="SSF161098">
    <property type="entry name" value="MetI-like"/>
    <property type="match status" value="1"/>
</dbReference>
<dbReference type="Gene3D" id="1.10.3720.10">
    <property type="entry name" value="MetI-like"/>
    <property type="match status" value="1"/>
</dbReference>
<protein>
    <submittedName>
        <fullName evidence="9">Peptide/nickel transport system permease protein</fullName>
    </submittedName>
</protein>
<gene>
    <name evidence="9" type="ORF">SAMN05660748_3070</name>
</gene>
<feature type="transmembrane region" description="Helical" evidence="7">
    <location>
        <begin position="241"/>
        <end position="263"/>
    </location>
</feature>
<keyword evidence="10" id="KW-1185">Reference proteome</keyword>
<sequence>MVGYLARRAGSMILVLLGVSVLVFLIMQLVPGDPVRTMLGPTATAESIAAVRADLGLDQPLVQQYVSYLGGLVQGDLNTSLTMAQPVAEIVFPKLGNTIILAAGALVICLVIGVPLGVLAATRQYSLFDRGAMFLSLAGASVPVYWAALVVISVFALELGWLPTSGMYDVREPGGLGDLLRHLVLPAATAAVVPTAVIARLTRSVMVEALQQDHIRMLRANGVPERQIVWKHALRNALPPIVNIVGLQVGYLLGGVIFIEVVFSWPGLGGQLYTSITSNDMPIIQAGVLFIALVFVVVNLIADIVVALLDPRTREAVG</sequence>
<evidence type="ECO:0000256" key="4">
    <source>
        <dbReference type="ARBA" id="ARBA00022692"/>
    </source>
</evidence>
<feature type="transmembrane region" description="Helical" evidence="7">
    <location>
        <begin position="134"/>
        <end position="159"/>
    </location>
</feature>
<dbReference type="Pfam" id="PF00528">
    <property type="entry name" value="BPD_transp_1"/>
    <property type="match status" value="1"/>
</dbReference>
<dbReference type="InterPro" id="IPR045621">
    <property type="entry name" value="BPD_transp_1_N"/>
</dbReference>
<feature type="transmembrane region" description="Helical" evidence="7">
    <location>
        <begin position="12"/>
        <end position="30"/>
    </location>
</feature>
<reference evidence="10" key="1">
    <citation type="submission" date="2017-08" db="EMBL/GenBank/DDBJ databases">
        <authorList>
            <person name="Varghese N."/>
            <person name="Submissions S."/>
        </authorList>
    </citation>
    <scope>NUCLEOTIDE SEQUENCE [LARGE SCALE GENOMIC DNA]</scope>
    <source>
        <strain evidence="10">DSM 4725</strain>
    </source>
</reference>
<dbReference type="CDD" id="cd06261">
    <property type="entry name" value="TM_PBP2"/>
    <property type="match status" value="1"/>
</dbReference>
<evidence type="ECO:0000256" key="2">
    <source>
        <dbReference type="ARBA" id="ARBA00022448"/>
    </source>
</evidence>
<evidence type="ECO:0000259" key="8">
    <source>
        <dbReference type="PROSITE" id="PS50928"/>
    </source>
</evidence>
<evidence type="ECO:0000313" key="10">
    <source>
        <dbReference type="Proteomes" id="UP000219435"/>
    </source>
</evidence>
<dbReference type="EMBL" id="OBQI01000004">
    <property type="protein sequence ID" value="SOC50323.1"/>
    <property type="molecule type" value="Genomic_DNA"/>
</dbReference>